<gene>
    <name evidence="13" type="ORF">OFUS_LOCUS13209</name>
</gene>
<evidence type="ECO:0000256" key="2">
    <source>
        <dbReference type="ARBA" id="ARBA00006636"/>
    </source>
</evidence>
<evidence type="ECO:0000256" key="5">
    <source>
        <dbReference type="ARBA" id="ARBA00022692"/>
    </source>
</evidence>
<name>A0A8J1TYH1_OWEFU</name>
<keyword evidence="6" id="KW-0378">Hydrolase</keyword>
<evidence type="ECO:0000256" key="6">
    <source>
        <dbReference type="ARBA" id="ARBA00022801"/>
    </source>
</evidence>
<organism evidence="13 14">
    <name type="scientific">Owenia fusiformis</name>
    <name type="common">Polychaete worm</name>
    <dbReference type="NCBI Taxonomy" id="6347"/>
    <lineage>
        <taxon>Eukaryota</taxon>
        <taxon>Metazoa</taxon>
        <taxon>Spiralia</taxon>
        <taxon>Lophotrochozoa</taxon>
        <taxon>Annelida</taxon>
        <taxon>Polychaeta</taxon>
        <taxon>Sedentaria</taxon>
        <taxon>Canalipalpata</taxon>
        <taxon>Sabellida</taxon>
        <taxon>Oweniida</taxon>
        <taxon>Oweniidae</taxon>
        <taxon>Owenia</taxon>
    </lineage>
</organism>
<feature type="region of interest" description="Disordered" evidence="12">
    <location>
        <begin position="981"/>
        <end position="1030"/>
    </location>
</feature>
<feature type="compositionally biased region" description="Basic residues" evidence="12">
    <location>
        <begin position="48"/>
        <end position="62"/>
    </location>
</feature>
<dbReference type="Pfam" id="PF00027">
    <property type="entry name" value="cNMP_binding"/>
    <property type="match status" value="2"/>
</dbReference>
<dbReference type="CDD" id="cd00038">
    <property type="entry name" value="CAP_ED"/>
    <property type="match status" value="2"/>
</dbReference>
<keyword evidence="9" id="KW-1133">Transmembrane helix</keyword>
<dbReference type="AlphaFoldDB" id="A0A8J1TYH1"/>
<dbReference type="GO" id="GO:0046470">
    <property type="term" value="P:phosphatidylcholine metabolic process"/>
    <property type="evidence" value="ECO:0007669"/>
    <property type="project" value="InterPro"/>
</dbReference>
<dbReference type="FunFam" id="2.60.120.10:FF:000022">
    <property type="entry name" value="Patatin like phospholipase domain containing 7"/>
    <property type="match status" value="1"/>
</dbReference>
<keyword evidence="8" id="KW-0442">Lipid degradation</keyword>
<evidence type="ECO:0000256" key="7">
    <source>
        <dbReference type="ARBA" id="ARBA00022824"/>
    </source>
</evidence>
<dbReference type="FunFam" id="2.60.120.10:FF:000010">
    <property type="entry name" value="neuropathy target esterase isoform X1"/>
    <property type="match status" value="1"/>
</dbReference>
<reference evidence="13" key="1">
    <citation type="submission" date="2022-03" db="EMBL/GenBank/DDBJ databases">
        <authorList>
            <person name="Martin C."/>
        </authorList>
    </citation>
    <scope>NUCLEOTIDE SEQUENCE</scope>
</reference>
<dbReference type="CDD" id="cd07225">
    <property type="entry name" value="Pat_PNPLA6_PNPLA7"/>
    <property type="match status" value="1"/>
</dbReference>
<dbReference type="PROSITE" id="PS50042">
    <property type="entry name" value="CNMP_BINDING_3"/>
    <property type="match status" value="2"/>
</dbReference>
<dbReference type="SUPFAM" id="SSF52151">
    <property type="entry name" value="FabD/lysophospholipase-like"/>
    <property type="match status" value="1"/>
</dbReference>
<evidence type="ECO:0000313" key="14">
    <source>
        <dbReference type="Proteomes" id="UP000749559"/>
    </source>
</evidence>
<keyword evidence="5" id="KW-0812">Transmembrane</keyword>
<dbReference type="GO" id="GO:0005789">
    <property type="term" value="C:endoplasmic reticulum membrane"/>
    <property type="evidence" value="ECO:0007669"/>
    <property type="project" value="UniProtKB-SubCell"/>
</dbReference>
<dbReference type="Proteomes" id="UP000749559">
    <property type="component" value="Unassembled WGS sequence"/>
</dbReference>
<dbReference type="Gene3D" id="2.60.120.10">
    <property type="entry name" value="Jelly Rolls"/>
    <property type="match status" value="2"/>
</dbReference>
<dbReference type="FunFam" id="3.40.1090.10:FF:000001">
    <property type="entry name" value="neuropathy target esterase isoform X2"/>
    <property type="match status" value="1"/>
</dbReference>
<evidence type="ECO:0000256" key="12">
    <source>
        <dbReference type="SAM" id="MobiDB-lite"/>
    </source>
</evidence>
<sequence>SKDGSTEKVLNVVDYTTEDSFNARGIDIPVIDRIRERPQYTRRMSYHGKQNSKRVNYHHHRSKSEERTIAEASPSDFDAVIAQARLTEESNLGIQTGSPVHLPKKTSDEQINKNNRNPRKITSLPDQTYSSSAPLDSDGFKTYMDDNQIIELARMDLMKILGLDDEELLEGKLTLKYLRSGRALTKQGDQDASLVFVVTGTLQVLQQVVGNENEERTLFIAHPGEMVGSLAVLTGEPSFFTTRARTDVRIILISKNDFYGIMQERPRIVLNVAETVLRRMSPFVRQIDFALDWTQMEAGRALYRQGDHSDSIYIVLNGRLRSVVSLLSGKKELIGEYGRGELVGLVEILTQTDRSTTVMAVRDTELAMLPGELLNLIKRKYPQIVTRLIHLLGQRILGSLQDRNVSSALSEHPNVDLRPAVANLATVAILGASDDVPTSNFTLELQYALNTIGPTLRLTSEIIQNRLGVNALDTVNEYRLLSWLGQQEDIHRIVLYQCDQRMTAWTQRCIRQADCILIVGRSGNEPKESPLEKQVENMAVRAQKELVLLHKDESVKPTRTVEWLNARGYCNSHHHIKCPKRVFSKKSQAKMMEIYEKLYETPPDCHSDFSRLARFLTGTSVGLVLGGGGARGCAHVGLIRAMTELGIPIDMVGGTSIGSFMGGLWCAERNITTFTQKAREWSMEFGKIYKKVLDLTYPITSMFSGASLNHAVEDVFKHTQIEDLWLPYFCVTTDISSSKERIHTSGCLWRYCRASMSLAGYLPPLCDPTDGHLLLDGGYVNNLPADVMRARGAQTIFAIDVGAQDEANLTNYGDVLSGWWLLWKRWNPWASAVKVPSMDEVQSRLAYVSCAKQMEAVMNSGYCEYIRPPIDKYKTLQFGAFDEINEVGYNHGKTLFGALKDTSLIKDMFKEKSRDKIKPKCHQTQVPANAAFTDLAAMVSQIEEPQSAKFFISDIDEDDEYEDEEDEVSIATTIISSRTPKHKIVSQLSNASSKAESGVHKRARIGSGSGFKVEKRRTEKTEDSHKTKEA</sequence>
<comment type="subcellular location">
    <subcellularLocation>
        <location evidence="1">Endoplasmic reticulum membrane</location>
        <topology evidence="1">Single-pass membrane protein</topology>
    </subcellularLocation>
</comment>
<evidence type="ECO:0000256" key="3">
    <source>
        <dbReference type="ARBA" id="ARBA00013274"/>
    </source>
</evidence>
<evidence type="ECO:0000256" key="10">
    <source>
        <dbReference type="ARBA" id="ARBA00023098"/>
    </source>
</evidence>
<comment type="similarity">
    <text evidence="2">Belongs to the NTE family.</text>
</comment>
<proteinExistence type="inferred from homology"/>
<comment type="caution">
    <text evidence="13">The sequence shown here is derived from an EMBL/GenBank/DDBJ whole genome shotgun (WGS) entry which is preliminary data.</text>
</comment>
<dbReference type="SMART" id="SM00100">
    <property type="entry name" value="cNMP"/>
    <property type="match status" value="2"/>
</dbReference>
<dbReference type="PROSITE" id="PS51635">
    <property type="entry name" value="PNPLA"/>
    <property type="match status" value="1"/>
</dbReference>
<feature type="non-terminal residue" evidence="13">
    <location>
        <position position="1"/>
    </location>
</feature>
<dbReference type="Pfam" id="PF01734">
    <property type="entry name" value="Patatin"/>
    <property type="match status" value="1"/>
</dbReference>
<evidence type="ECO:0000256" key="4">
    <source>
        <dbReference type="ARBA" id="ARBA00022553"/>
    </source>
</evidence>
<dbReference type="Pfam" id="PF24179">
    <property type="entry name" value="NTE_Ploop"/>
    <property type="match status" value="1"/>
</dbReference>
<dbReference type="InterPro" id="IPR014710">
    <property type="entry name" value="RmlC-like_jellyroll"/>
</dbReference>
<dbReference type="InterPro" id="IPR050301">
    <property type="entry name" value="NTE"/>
</dbReference>
<feature type="region of interest" description="Disordered" evidence="12">
    <location>
        <begin position="90"/>
        <end position="137"/>
    </location>
</feature>
<dbReference type="PANTHER" id="PTHR14226">
    <property type="entry name" value="NEUROPATHY TARGET ESTERASE/SWISS CHEESE D.MELANOGASTER"/>
    <property type="match status" value="1"/>
</dbReference>
<dbReference type="PANTHER" id="PTHR14226:SF29">
    <property type="entry name" value="NEUROPATHY TARGET ESTERASE SWS"/>
    <property type="match status" value="1"/>
</dbReference>
<dbReference type="EC" id="3.1.1.5" evidence="3"/>
<keyword evidence="7" id="KW-0256">Endoplasmic reticulum</keyword>
<keyword evidence="11" id="KW-0472">Membrane</keyword>
<dbReference type="Gene3D" id="3.40.1090.10">
    <property type="entry name" value="Cytosolic phospholipase A2 catalytic domain"/>
    <property type="match status" value="2"/>
</dbReference>
<dbReference type="SUPFAM" id="SSF51206">
    <property type="entry name" value="cAMP-binding domain-like"/>
    <property type="match status" value="2"/>
</dbReference>
<evidence type="ECO:0000256" key="8">
    <source>
        <dbReference type="ARBA" id="ARBA00022963"/>
    </source>
</evidence>
<feature type="compositionally biased region" description="Polar residues" evidence="12">
    <location>
        <begin position="124"/>
        <end position="134"/>
    </location>
</feature>
<dbReference type="InterPro" id="IPR018490">
    <property type="entry name" value="cNMP-bd_dom_sf"/>
</dbReference>
<dbReference type="InterPro" id="IPR002641">
    <property type="entry name" value="PNPLA_dom"/>
</dbReference>
<protein>
    <recommendedName>
        <fullName evidence="3">lysophospholipase</fullName>
        <ecNumber evidence="3">3.1.1.5</ecNumber>
    </recommendedName>
</protein>
<feature type="region of interest" description="Disordered" evidence="12">
    <location>
        <begin position="48"/>
        <end position="73"/>
    </location>
</feature>
<keyword evidence="4" id="KW-0597">Phosphoprotein</keyword>
<keyword evidence="14" id="KW-1185">Reference proteome</keyword>
<dbReference type="InterPro" id="IPR016035">
    <property type="entry name" value="Acyl_Trfase/lysoPLipase"/>
</dbReference>
<dbReference type="GO" id="GO:0016042">
    <property type="term" value="P:lipid catabolic process"/>
    <property type="evidence" value="ECO:0007669"/>
    <property type="project" value="UniProtKB-UniRule"/>
</dbReference>
<dbReference type="GO" id="GO:0004622">
    <property type="term" value="F:phosphatidylcholine lysophospholipase activity"/>
    <property type="evidence" value="ECO:0007669"/>
    <property type="project" value="UniProtKB-EC"/>
</dbReference>
<feature type="compositionally biased region" description="Polar residues" evidence="12">
    <location>
        <begin position="986"/>
        <end position="995"/>
    </location>
</feature>
<dbReference type="EMBL" id="CAIIXF020000006">
    <property type="protein sequence ID" value="CAH1787530.1"/>
    <property type="molecule type" value="Genomic_DNA"/>
</dbReference>
<evidence type="ECO:0000256" key="11">
    <source>
        <dbReference type="ARBA" id="ARBA00023136"/>
    </source>
</evidence>
<dbReference type="PROSITE" id="PS01237">
    <property type="entry name" value="UPF0028"/>
    <property type="match status" value="1"/>
</dbReference>
<evidence type="ECO:0000313" key="13">
    <source>
        <dbReference type="EMBL" id="CAH1787530.1"/>
    </source>
</evidence>
<evidence type="ECO:0000256" key="9">
    <source>
        <dbReference type="ARBA" id="ARBA00022989"/>
    </source>
</evidence>
<feature type="compositionally biased region" description="Basic and acidic residues" evidence="12">
    <location>
        <begin position="1012"/>
        <end position="1030"/>
    </location>
</feature>
<dbReference type="InterPro" id="IPR001423">
    <property type="entry name" value="LysoPLipase_patatin_CS"/>
</dbReference>
<dbReference type="OrthoDB" id="421051at2759"/>
<keyword evidence="10" id="KW-0443">Lipid metabolism</keyword>
<accession>A0A8J1TYH1</accession>
<dbReference type="InterPro" id="IPR000595">
    <property type="entry name" value="cNMP-bd_dom"/>
</dbReference>
<dbReference type="InterPro" id="IPR056556">
    <property type="entry name" value="NTE1_P-loop_dom"/>
</dbReference>
<evidence type="ECO:0000256" key="1">
    <source>
        <dbReference type="ARBA" id="ARBA00004389"/>
    </source>
</evidence>